<gene>
    <name evidence="1" type="ORF">DSO57_1025733</name>
</gene>
<evidence type="ECO:0000313" key="1">
    <source>
        <dbReference type="EMBL" id="KAJ9088180.1"/>
    </source>
</evidence>
<reference evidence="1" key="1">
    <citation type="submission" date="2022-04" db="EMBL/GenBank/DDBJ databases">
        <title>Genome of the entomopathogenic fungus Entomophthora muscae.</title>
        <authorList>
            <person name="Elya C."/>
            <person name="Lovett B.R."/>
            <person name="Lee E."/>
            <person name="Macias A.M."/>
            <person name="Hajek A.E."/>
            <person name="De Bivort B.L."/>
            <person name="Kasson M.T."/>
            <person name="De Fine Licht H.H."/>
            <person name="Stajich J.E."/>
        </authorList>
    </citation>
    <scope>NUCLEOTIDE SEQUENCE</scope>
    <source>
        <strain evidence="1">Berkeley</strain>
    </source>
</reference>
<keyword evidence="2" id="KW-1185">Reference proteome</keyword>
<proteinExistence type="predicted"/>
<evidence type="ECO:0000313" key="2">
    <source>
        <dbReference type="Proteomes" id="UP001165960"/>
    </source>
</evidence>
<dbReference type="EMBL" id="QTSX02000146">
    <property type="protein sequence ID" value="KAJ9088180.1"/>
    <property type="molecule type" value="Genomic_DNA"/>
</dbReference>
<comment type="caution">
    <text evidence="1">The sequence shown here is derived from an EMBL/GenBank/DDBJ whole genome shotgun (WGS) entry which is preliminary data.</text>
</comment>
<name>A0ACC2UM44_9FUNG</name>
<organism evidence="1 2">
    <name type="scientific">Entomophthora muscae</name>
    <dbReference type="NCBI Taxonomy" id="34485"/>
    <lineage>
        <taxon>Eukaryota</taxon>
        <taxon>Fungi</taxon>
        <taxon>Fungi incertae sedis</taxon>
        <taxon>Zoopagomycota</taxon>
        <taxon>Entomophthoromycotina</taxon>
        <taxon>Entomophthoromycetes</taxon>
        <taxon>Entomophthorales</taxon>
        <taxon>Entomophthoraceae</taxon>
        <taxon>Entomophthora</taxon>
    </lineage>
</organism>
<sequence>MATVDIISVNMITVAVGTGLCESEKHGVVEKFAHLNGVDLEAHPISVECDHRGIPVNVWAILLEPVKTSNNIVAEPSHDWSREINLDVPHSHREGYHLMSDCYSVGVGYMYCFKSAGYLI</sequence>
<accession>A0ACC2UM44</accession>
<dbReference type="Proteomes" id="UP001165960">
    <property type="component" value="Unassembled WGS sequence"/>
</dbReference>
<protein>
    <submittedName>
        <fullName evidence="1">Uncharacterized protein</fullName>
    </submittedName>
</protein>